<organism evidence="2 3">
    <name type="scientific">Bradyrhizobium denitrificans</name>
    <dbReference type="NCBI Taxonomy" id="2734912"/>
    <lineage>
        <taxon>Bacteria</taxon>
        <taxon>Pseudomonadati</taxon>
        <taxon>Pseudomonadota</taxon>
        <taxon>Alphaproteobacteria</taxon>
        <taxon>Hyphomicrobiales</taxon>
        <taxon>Nitrobacteraceae</taxon>
        <taxon>Bradyrhizobium</taxon>
    </lineage>
</organism>
<accession>A0ABS5G8A1</accession>
<sequence>MPRLQFSLAAAIALLVVAPAASQAQGQRIIVEQAGASPRQEGLVRVQSSVNFFVAGPTGDGDEAQKLRDRARRTVYEMAARECDLLREVLAKDCRMESVSTNINRQYGQQQQEGFNVNGAMNFQISIK</sequence>
<gene>
    <name evidence="2" type="ORF">JQ619_17445</name>
</gene>
<name>A0ABS5G8A1_9BRAD</name>
<dbReference type="EMBL" id="JAFCLK010000015">
    <property type="protein sequence ID" value="MBR1137555.1"/>
    <property type="molecule type" value="Genomic_DNA"/>
</dbReference>
<keyword evidence="3" id="KW-1185">Reference proteome</keyword>
<feature type="signal peptide" evidence="1">
    <location>
        <begin position="1"/>
        <end position="24"/>
    </location>
</feature>
<keyword evidence="1" id="KW-0732">Signal</keyword>
<comment type="caution">
    <text evidence="2">The sequence shown here is derived from an EMBL/GenBank/DDBJ whole genome shotgun (WGS) entry which is preliminary data.</text>
</comment>
<protein>
    <submittedName>
        <fullName evidence="2">Uncharacterized protein</fullName>
    </submittedName>
</protein>
<feature type="chain" id="PRO_5046194103" evidence="1">
    <location>
        <begin position="25"/>
        <end position="128"/>
    </location>
</feature>
<dbReference type="RefSeq" id="WP_085972725.1">
    <property type="nucleotide sequence ID" value="NZ_JABFDP010000019.1"/>
</dbReference>
<evidence type="ECO:0000313" key="2">
    <source>
        <dbReference type="EMBL" id="MBR1137555.1"/>
    </source>
</evidence>
<reference evidence="3" key="1">
    <citation type="journal article" date="2021" name="ISME J.">
        <title>Evolutionary origin and ecological implication of a unique nif island in free-living Bradyrhizobium lineages.</title>
        <authorList>
            <person name="Tao J."/>
        </authorList>
    </citation>
    <scope>NUCLEOTIDE SEQUENCE [LARGE SCALE GENOMIC DNA]</scope>
    <source>
        <strain evidence="3">SZCCT0094</strain>
    </source>
</reference>
<dbReference type="Proteomes" id="UP001314635">
    <property type="component" value="Unassembled WGS sequence"/>
</dbReference>
<evidence type="ECO:0000313" key="3">
    <source>
        <dbReference type="Proteomes" id="UP001314635"/>
    </source>
</evidence>
<proteinExistence type="predicted"/>
<evidence type="ECO:0000256" key="1">
    <source>
        <dbReference type="SAM" id="SignalP"/>
    </source>
</evidence>